<evidence type="ECO:0000256" key="1">
    <source>
        <dbReference type="SAM" id="Phobius"/>
    </source>
</evidence>
<organism evidence="2 3">
    <name type="scientific">Anaerobium acetethylicum</name>
    <dbReference type="NCBI Taxonomy" id="1619234"/>
    <lineage>
        <taxon>Bacteria</taxon>
        <taxon>Bacillati</taxon>
        <taxon>Bacillota</taxon>
        <taxon>Clostridia</taxon>
        <taxon>Lachnospirales</taxon>
        <taxon>Lachnospiraceae</taxon>
        <taxon>Anaerobium</taxon>
    </lineage>
</organism>
<keyword evidence="1" id="KW-0812">Transmembrane</keyword>
<accession>A0A1D3TQV2</accession>
<keyword evidence="1" id="KW-1133">Transmembrane helix</keyword>
<dbReference type="Proteomes" id="UP000199315">
    <property type="component" value="Unassembled WGS sequence"/>
</dbReference>
<keyword evidence="3" id="KW-1185">Reference proteome</keyword>
<reference evidence="2 3" key="1">
    <citation type="submission" date="2016-09" db="EMBL/GenBank/DDBJ databases">
        <authorList>
            <person name="Capua I."/>
            <person name="De Benedictis P."/>
            <person name="Joannis T."/>
            <person name="Lombin L.H."/>
            <person name="Cattoli G."/>
        </authorList>
    </citation>
    <scope>NUCLEOTIDE SEQUENCE [LARGE SCALE GENOMIC DNA]</scope>
    <source>
        <strain evidence="2 3">GluBS11</strain>
    </source>
</reference>
<evidence type="ECO:0000313" key="3">
    <source>
        <dbReference type="Proteomes" id="UP000199315"/>
    </source>
</evidence>
<dbReference type="STRING" id="1619234.SAMN05421730_100392"/>
<dbReference type="OrthoDB" id="2081843at2"/>
<keyword evidence="1" id="KW-0472">Membrane</keyword>
<dbReference type="RefSeq" id="WP_091230789.1">
    <property type="nucleotide sequence ID" value="NZ_FMKA01000003.1"/>
</dbReference>
<sequence>MENSLKGLVLAAGIIITCLIVGLGFYIAREAKDTAAGGVGQINKLNSEFADTSKSMYEGTEVSGSEVVNAIRRFQNETVGLQVVTNKTSSFYTYNFNPATGELGTSSALTFKSAQNELNNNYINPNGRFEGDVVRDKNGTITGLMFTQK</sequence>
<feature type="transmembrane region" description="Helical" evidence="1">
    <location>
        <begin position="7"/>
        <end position="28"/>
    </location>
</feature>
<evidence type="ECO:0000313" key="2">
    <source>
        <dbReference type="EMBL" id="SCP95988.1"/>
    </source>
</evidence>
<name>A0A1D3TQV2_9FIRM</name>
<protein>
    <submittedName>
        <fullName evidence="2">Uncharacterized protein</fullName>
    </submittedName>
</protein>
<proteinExistence type="predicted"/>
<dbReference type="EMBL" id="FMKA01000003">
    <property type="protein sequence ID" value="SCP95988.1"/>
    <property type="molecule type" value="Genomic_DNA"/>
</dbReference>
<dbReference type="AlphaFoldDB" id="A0A1D3TQV2"/>
<gene>
    <name evidence="2" type="ORF">SAMN05421730_100392</name>
</gene>